<gene>
    <name evidence="2" type="ORF">KDW_31350</name>
</gene>
<keyword evidence="3" id="KW-1185">Reference proteome</keyword>
<dbReference type="SUPFAM" id="SSF47413">
    <property type="entry name" value="lambda repressor-like DNA-binding domains"/>
    <property type="match status" value="1"/>
</dbReference>
<dbReference type="Gene3D" id="1.10.260.40">
    <property type="entry name" value="lambda repressor-like DNA-binding domains"/>
    <property type="match status" value="1"/>
</dbReference>
<proteinExistence type="predicted"/>
<dbReference type="EMBL" id="BKZW01000001">
    <property type="protein sequence ID" value="GER88973.1"/>
    <property type="molecule type" value="Genomic_DNA"/>
</dbReference>
<dbReference type="Pfam" id="PF01381">
    <property type="entry name" value="HTH_3"/>
    <property type="match status" value="1"/>
</dbReference>
<dbReference type="InterPro" id="IPR010982">
    <property type="entry name" value="Lambda_DNA-bd_dom_sf"/>
</dbReference>
<evidence type="ECO:0000313" key="2">
    <source>
        <dbReference type="EMBL" id="GER88973.1"/>
    </source>
</evidence>
<organism evidence="2 3">
    <name type="scientific">Dictyobacter vulcani</name>
    <dbReference type="NCBI Taxonomy" id="2607529"/>
    <lineage>
        <taxon>Bacteria</taxon>
        <taxon>Bacillati</taxon>
        <taxon>Chloroflexota</taxon>
        <taxon>Ktedonobacteria</taxon>
        <taxon>Ktedonobacterales</taxon>
        <taxon>Dictyobacteraceae</taxon>
        <taxon>Dictyobacter</taxon>
    </lineage>
</organism>
<evidence type="ECO:0000259" key="1">
    <source>
        <dbReference type="PROSITE" id="PS50943"/>
    </source>
</evidence>
<accession>A0A5J4KMK4</accession>
<dbReference type="RefSeq" id="WP_151756802.1">
    <property type="nucleotide sequence ID" value="NZ_BKZW01000001.1"/>
</dbReference>
<dbReference type="PROSITE" id="PS50943">
    <property type="entry name" value="HTH_CROC1"/>
    <property type="match status" value="1"/>
</dbReference>
<comment type="caution">
    <text evidence="2">The sequence shown here is derived from an EMBL/GenBank/DDBJ whole genome shotgun (WGS) entry which is preliminary data.</text>
</comment>
<feature type="domain" description="HTH cro/C1-type" evidence="1">
    <location>
        <begin position="12"/>
        <end position="66"/>
    </location>
</feature>
<dbReference type="GO" id="GO:0003677">
    <property type="term" value="F:DNA binding"/>
    <property type="evidence" value="ECO:0007669"/>
    <property type="project" value="InterPro"/>
</dbReference>
<name>A0A5J4KMK4_9CHLR</name>
<reference evidence="2 3" key="1">
    <citation type="submission" date="2019-10" db="EMBL/GenBank/DDBJ databases">
        <title>Dictyobacter vulcani sp. nov., within the class Ktedonobacteria, isolated from soil of volcanic Mt. Zao.</title>
        <authorList>
            <person name="Zheng Y."/>
            <person name="Wang C.M."/>
            <person name="Sakai Y."/>
            <person name="Abe K."/>
            <person name="Yokota A."/>
            <person name="Yabe S."/>
        </authorList>
    </citation>
    <scope>NUCLEOTIDE SEQUENCE [LARGE SCALE GENOMIC DNA]</scope>
    <source>
        <strain evidence="2 3">W12</strain>
    </source>
</reference>
<protein>
    <recommendedName>
        <fullName evidence="1">HTH cro/C1-type domain-containing protein</fullName>
    </recommendedName>
</protein>
<dbReference type="SMART" id="SM00530">
    <property type="entry name" value="HTH_XRE"/>
    <property type="match status" value="1"/>
</dbReference>
<dbReference type="AlphaFoldDB" id="A0A5J4KMK4"/>
<evidence type="ECO:0000313" key="3">
    <source>
        <dbReference type="Proteomes" id="UP000326912"/>
    </source>
</evidence>
<sequence length="253" mass="28773">MDAERKKPNHKLKYQRELRGWSQKKVAAAIGTSKDMVSRWETGERETSQYYKEQLCVLFGLTTVDLGFLEHFEHKNTSPITTLNASQLQEVISMLSISVLQAIMEVVQELERSNMTTARRDFLHMLGTSLVLSGLGDSIKPFINSMLNNDQIGLFENEVAVRWETYYKGDTLQALDGLSLWLTEVERTAKVTDAGQQKARALSLVSISYQLQGCLFRDRMDYTHAHNAYMKAYIAADELNNHELKSSSLARRG</sequence>
<dbReference type="InterPro" id="IPR001387">
    <property type="entry name" value="Cro/C1-type_HTH"/>
</dbReference>
<dbReference type="CDD" id="cd00093">
    <property type="entry name" value="HTH_XRE"/>
    <property type="match status" value="1"/>
</dbReference>
<dbReference type="Proteomes" id="UP000326912">
    <property type="component" value="Unassembled WGS sequence"/>
</dbReference>